<feature type="compositionally biased region" description="Acidic residues" evidence="1">
    <location>
        <begin position="1169"/>
        <end position="1178"/>
    </location>
</feature>
<organism evidence="4 5">
    <name type="scientific">Hermanssonia centrifuga</name>
    <dbReference type="NCBI Taxonomy" id="98765"/>
    <lineage>
        <taxon>Eukaryota</taxon>
        <taxon>Fungi</taxon>
        <taxon>Dikarya</taxon>
        <taxon>Basidiomycota</taxon>
        <taxon>Agaricomycotina</taxon>
        <taxon>Agaricomycetes</taxon>
        <taxon>Polyporales</taxon>
        <taxon>Meruliaceae</taxon>
        <taxon>Hermanssonia</taxon>
    </lineage>
</organism>
<dbReference type="STRING" id="98765.A0A2R6NED9"/>
<evidence type="ECO:0000256" key="1">
    <source>
        <dbReference type="SAM" id="MobiDB-lite"/>
    </source>
</evidence>
<feature type="compositionally biased region" description="Polar residues" evidence="1">
    <location>
        <begin position="1156"/>
        <end position="1165"/>
    </location>
</feature>
<dbReference type="Proteomes" id="UP000186601">
    <property type="component" value="Unassembled WGS sequence"/>
</dbReference>
<dbReference type="EMBL" id="MLYV02001353">
    <property type="protein sequence ID" value="PSR70412.1"/>
    <property type="molecule type" value="Genomic_DNA"/>
</dbReference>
<proteinExistence type="predicted"/>
<evidence type="ECO:0000259" key="2">
    <source>
        <dbReference type="Pfam" id="PF14214"/>
    </source>
</evidence>
<name>A0A2R6NED9_9APHY</name>
<feature type="region of interest" description="Disordered" evidence="1">
    <location>
        <begin position="1151"/>
        <end position="1224"/>
    </location>
</feature>
<dbReference type="OrthoDB" id="10007484at2759"/>
<protein>
    <submittedName>
        <fullName evidence="4">Uncharacterized protein</fullName>
    </submittedName>
</protein>
<dbReference type="Pfam" id="PF14214">
    <property type="entry name" value="Helitron_like_N"/>
    <property type="match status" value="1"/>
</dbReference>
<feature type="domain" description="DUF6570" evidence="3">
    <location>
        <begin position="212"/>
        <end position="356"/>
    </location>
</feature>
<evidence type="ECO:0000313" key="5">
    <source>
        <dbReference type="Proteomes" id="UP000186601"/>
    </source>
</evidence>
<evidence type="ECO:0000259" key="3">
    <source>
        <dbReference type="Pfam" id="PF20209"/>
    </source>
</evidence>
<reference evidence="4 5" key="1">
    <citation type="submission" date="2018-02" db="EMBL/GenBank/DDBJ databases">
        <title>Genome sequence of the basidiomycete white-rot fungus Phlebia centrifuga.</title>
        <authorList>
            <person name="Granchi Z."/>
            <person name="Peng M."/>
            <person name="de Vries R.P."/>
            <person name="Hilden K."/>
            <person name="Makela M.R."/>
            <person name="Grigoriev I."/>
            <person name="Riley R."/>
        </authorList>
    </citation>
    <scope>NUCLEOTIDE SEQUENCE [LARGE SCALE GENOMIC DNA]</scope>
    <source>
        <strain evidence="4 5">FBCC195</strain>
    </source>
</reference>
<dbReference type="InterPro" id="IPR025476">
    <property type="entry name" value="Helitron_helicase-like"/>
</dbReference>
<feature type="region of interest" description="Disordered" evidence="1">
    <location>
        <begin position="394"/>
        <end position="417"/>
    </location>
</feature>
<keyword evidence="5" id="KW-1185">Reference proteome</keyword>
<dbReference type="InterPro" id="IPR046700">
    <property type="entry name" value="DUF6570"/>
</dbReference>
<comment type="caution">
    <text evidence="4">The sequence shown here is derived from an EMBL/GenBank/DDBJ whole genome shotgun (WGS) entry which is preliminary data.</text>
</comment>
<sequence length="1414" mass="159883">MPHLESSLLAVLTVPELKEQLRGRMEMPRAATKCKADMVEWIIVHADLDLKTHLTEVCEQKCHRIEQTAQSKKRKRHETQRMQRKIRRVERIDRSAEHDIEKYLDLASEAQLDQCFLEFIEATSNSAMKHVVCAVCAREVSVQEDNVHTLRSEDIPHAHRLIPSIPHPAHDLYNGMLLEPSGVFVRTEDCEECVHLCGDCSKALSLDVPSPPPLSLANNLWIGRIPWELARLTVPEQLLVSLLHPRVFVFKLFPRDKDVRPEDAALQCAMRGNVSTYEQDVAGVAAMWQCRLMPRPASILSSIVTITYIGKDQLQKAWLHRTFRVRREVIRQALLWLKASNPKYYGHIEIDESRLALLPDDDVPNEIMDVARQTTDVGLVDQENSGYVPVLDEDSTTCTMPQESEAGLGLHTGESHSADAEPDVIPFQVSGSIDTDLTNLTGNDLMMWGLANLWNKGEEGGYAVRHGSQAVRDLPPLREDAASSLEPGAQRTYFEMAFPCLFPYGTGGVESRRTTGVESRRTTGVESRRTTGVESRRTTGVESRRTTGVESRRTTGVESRRTTGVDFATHIRWLLQYHDRRFRKHETLPFVAFGILQKRAALQHAHVQIRRKDFERDGRVMASLTQQQLETARQQEDKGIPITDPAVQTLRKHVHATAGRVMGTDQSRYNLRSEIRSTGIEHGPPSVWATWNPSDMNCPLAQVLCGAEIDLDHFDATLGPGKHQRAKNIASDPYAAAKFFHFTVKTILQTLAQVRATKFQVESHPGVFGDILAYFGTVEAQGRGTLHLHILIWLKNTPTGDELKDLFKAEAFQTKVKNYIRANIRAYKPGLDSEESIKAIPTDPNIGYCRPPNPGSRTYKDDIDQLELRLARSLQVHTCKVRRCLRPNKHGKQECKRKAPWQCSDDDFVNERGEWGPKQKCGYVNGWHPAILVNARCNNDCKLLTNGADTKNITFYVTGYAAKKQGRNFNTSAVLADTYAYHNSHRNSEYVDELRDNQRLLLFRLVHRINREQELSAAMVISYLMAWGDVYRSHRYTSVYWSSFVSSLLKAFPGLDKAKESSAQSVAALDVTVGQPEEGNRVNGVLEHTESLTEVPRPSVTDNEDNDFVTLDINSRGRLYTKNQVTDYQLRGPELQDYSVYEFFRSTYETKKYPSSKKTPNTTAAAVNDEGDEGIEEPTNERSDEAENEPSLEVIDQPCRLGRERNSRSQYHSDHPAAKSKHRVVRSPMHRNLVNFVGRFFPSRADPTVQPFYCASMLLLLKPWRDPLKDLKHQNQTWIDAFEAFMLDSSDKVRRIVDNIEYPHECRLAADLARESESNIPVDDVVEAGVMLGVDELSLGEDTDTRNVGGEMITEESITAIYENLTPRSELNHARQAIEIAKGLRLFKGQNAEWTVHPGSTANALHWISVGIFS</sequence>
<accession>A0A2R6NED9</accession>
<feature type="domain" description="Helitron helicase-like" evidence="2">
    <location>
        <begin position="570"/>
        <end position="792"/>
    </location>
</feature>
<feature type="region of interest" description="Disordered" evidence="1">
    <location>
        <begin position="511"/>
        <end position="557"/>
    </location>
</feature>
<evidence type="ECO:0000313" key="4">
    <source>
        <dbReference type="EMBL" id="PSR70412.1"/>
    </source>
</evidence>
<gene>
    <name evidence="4" type="ORF">PHLCEN_2v13706</name>
</gene>
<dbReference type="Pfam" id="PF20209">
    <property type="entry name" value="DUF6570"/>
    <property type="match status" value="1"/>
</dbReference>
<feature type="compositionally biased region" description="Basic and acidic residues" evidence="1">
    <location>
        <begin position="1201"/>
        <end position="1217"/>
    </location>
</feature>